<dbReference type="PRINTS" id="PR00420">
    <property type="entry name" value="RNGMNOXGNASE"/>
</dbReference>
<gene>
    <name evidence="8" type="ORF">PG991_003284</name>
</gene>
<evidence type="ECO:0000256" key="4">
    <source>
        <dbReference type="ARBA" id="ARBA00022827"/>
    </source>
</evidence>
<keyword evidence="3" id="KW-0285">Flavoprotein</keyword>
<dbReference type="InterPro" id="IPR036188">
    <property type="entry name" value="FAD/NAD-bd_sf"/>
</dbReference>
<accession>A0ABR1SHU3</accession>
<evidence type="ECO:0000313" key="8">
    <source>
        <dbReference type="EMBL" id="KAK8033886.1"/>
    </source>
</evidence>
<evidence type="ECO:0000256" key="2">
    <source>
        <dbReference type="ARBA" id="ARBA00007992"/>
    </source>
</evidence>
<organism evidence="8 9">
    <name type="scientific">Apiospora marii</name>
    <dbReference type="NCBI Taxonomy" id="335849"/>
    <lineage>
        <taxon>Eukaryota</taxon>
        <taxon>Fungi</taxon>
        <taxon>Dikarya</taxon>
        <taxon>Ascomycota</taxon>
        <taxon>Pezizomycotina</taxon>
        <taxon>Sordariomycetes</taxon>
        <taxon>Xylariomycetidae</taxon>
        <taxon>Amphisphaeriales</taxon>
        <taxon>Apiosporaceae</taxon>
        <taxon>Apiospora</taxon>
    </lineage>
</organism>
<dbReference type="SUPFAM" id="SSF51905">
    <property type="entry name" value="FAD/NAD(P)-binding domain"/>
    <property type="match status" value="1"/>
</dbReference>
<reference evidence="8 9" key="1">
    <citation type="submission" date="2023-01" db="EMBL/GenBank/DDBJ databases">
        <title>Analysis of 21 Apiospora genomes using comparative genomics revels a genus with tremendous synthesis potential of carbohydrate active enzymes and secondary metabolites.</title>
        <authorList>
            <person name="Sorensen T."/>
        </authorList>
    </citation>
    <scope>NUCLEOTIDE SEQUENCE [LARGE SCALE GENOMIC DNA]</scope>
    <source>
        <strain evidence="8 9">CBS 20057</strain>
    </source>
</reference>
<dbReference type="PANTHER" id="PTHR13789">
    <property type="entry name" value="MONOOXYGENASE"/>
    <property type="match status" value="1"/>
</dbReference>
<dbReference type="Gene3D" id="3.50.50.60">
    <property type="entry name" value="FAD/NAD(P)-binding domain"/>
    <property type="match status" value="1"/>
</dbReference>
<dbReference type="PANTHER" id="PTHR13789:SF238">
    <property type="entry name" value="PUTATIVE (AFU_ORTHOLOGUE AFUA_2G01680)-RELATED"/>
    <property type="match status" value="1"/>
</dbReference>
<dbReference type="SUPFAM" id="SSF54373">
    <property type="entry name" value="FAD-linked reductases, C-terminal domain"/>
    <property type="match status" value="1"/>
</dbReference>
<evidence type="ECO:0000256" key="6">
    <source>
        <dbReference type="ARBA" id="ARBA00023033"/>
    </source>
</evidence>
<dbReference type="Pfam" id="PF01494">
    <property type="entry name" value="FAD_binding_3"/>
    <property type="match status" value="1"/>
</dbReference>
<evidence type="ECO:0000256" key="5">
    <source>
        <dbReference type="ARBA" id="ARBA00023002"/>
    </source>
</evidence>
<sequence>MCVGAMATAEGASDSPIHVLIVGGGLSGLATAISVSLAGHKATVFEQSPAPFDAGSGVVTCPNGTRLLSRWGVGGPDTRQTFAARWDVCDPRGTALGPDLMTGHCEGVKAAENCESLPPWTFYRPHLIQALLRRAEEVGITARFGARVTRFNGLADGKTSVMLEDNEMHHGDLVVVADGTGSKSRHLLTHNPVNPTATGYIAYRITVDRTRVRGPELLAFMDNLCIRTWAGNGSYVSVYPMRNAGFLSMMVLIPQDQLQQVVSINGVPSLQHYFKDWDPLLSSMIRAASNANKWTAVHLLPERRSEDGSCILVGDAANTMWPFLSQGLSLDLEDAGTLGCLLGHVRSRSQLPAATALYTRIRDARAQRMRDETDVFERQLQTTTGGCRNSEEGFEAETDFRHKFETGRMAQSWMWSYDAYAEAEAAFNSDPF</sequence>
<comment type="caution">
    <text evidence="8">The sequence shown here is derived from an EMBL/GenBank/DDBJ whole genome shotgun (WGS) entry which is preliminary data.</text>
</comment>
<dbReference type="Proteomes" id="UP001396898">
    <property type="component" value="Unassembled WGS sequence"/>
</dbReference>
<protein>
    <recommendedName>
        <fullName evidence="7">FAD-binding domain-containing protein</fullName>
    </recommendedName>
</protein>
<comment type="pathway">
    <text evidence="1">Secondary metabolite biosynthesis.</text>
</comment>
<comment type="similarity">
    <text evidence="2">Belongs to the paxM FAD-dependent monooxygenase family.</text>
</comment>
<keyword evidence="5" id="KW-0560">Oxidoreductase</keyword>
<evidence type="ECO:0000259" key="7">
    <source>
        <dbReference type="Pfam" id="PF01494"/>
    </source>
</evidence>
<name>A0ABR1SHU3_9PEZI</name>
<keyword evidence="6" id="KW-0503">Monooxygenase</keyword>
<dbReference type="InterPro" id="IPR002938">
    <property type="entry name" value="FAD-bd"/>
</dbReference>
<evidence type="ECO:0000313" key="9">
    <source>
        <dbReference type="Proteomes" id="UP001396898"/>
    </source>
</evidence>
<keyword evidence="4" id="KW-0274">FAD</keyword>
<evidence type="ECO:0000256" key="1">
    <source>
        <dbReference type="ARBA" id="ARBA00005179"/>
    </source>
</evidence>
<evidence type="ECO:0000256" key="3">
    <source>
        <dbReference type="ARBA" id="ARBA00022630"/>
    </source>
</evidence>
<dbReference type="InterPro" id="IPR050493">
    <property type="entry name" value="FAD-dep_Monooxygenase_BioMet"/>
</dbReference>
<dbReference type="EMBL" id="JAQQWI010000006">
    <property type="protein sequence ID" value="KAK8033886.1"/>
    <property type="molecule type" value="Genomic_DNA"/>
</dbReference>
<proteinExistence type="inferred from homology"/>
<keyword evidence="9" id="KW-1185">Reference proteome</keyword>
<feature type="domain" description="FAD-binding" evidence="7">
    <location>
        <begin position="18"/>
        <end position="372"/>
    </location>
</feature>